<reference evidence="12" key="3">
    <citation type="submission" date="2025-09" db="UniProtKB">
        <authorList>
            <consortium name="Ensembl"/>
        </authorList>
    </citation>
    <scope>IDENTIFICATION</scope>
    <source>
        <strain evidence="12">Thorbecke</strain>
    </source>
</reference>
<dbReference type="InterPro" id="IPR036236">
    <property type="entry name" value="Znf_C2H2_sf"/>
</dbReference>
<dbReference type="Ensembl" id="ENSOCUT00000064569.1">
    <property type="protein sequence ID" value="ENSOCUP00000037544.1"/>
    <property type="gene ID" value="ENSOCUG00000011998.3"/>
</dbReference>
<dbReference type="SMR" id="A0A5F9CV86"/>
<keyword evidence="2" id="KW-0479">Metal-binding</keyword>
<evidence type="ECO:0000256" key="2">
    <source>
        <dbReference type="ARBA" id="ARBA00022723"/>
    </source>
</evidence>
<dbReference type="GO" id="GO:0005634">
    <property type="term" value="C:nucleus"/>
    <property type="evidence" value="ECO:0007669"/>
    <property type="project" value="UniProtKB-SubCell"/>
</dbReference>
<protein>
    <recommendedName>
        <fullName evidence="11">C2H2-type domain-containing protein</fullName>
    </recommendedName>
</protein>
<evidence type="ECO:0000259" key="11">
    <source>
        <dbReference type="PROSITE" id="PS50157"/>
    </source>
</evidence>
<keyword evidence="6" id="KW-0805">Transcription regulation</keyword>
<dbReference type="Gene3D" id="3.30.160.60">
    <property type="entry name" value="Classic Zinc Finger"/>
    <property type="match status" value="1"/>
</dbReference>
<feature type="compositionally biased region" description="Low complexity" evidence="10">
    <location>
        <begin position="125"/>
        <end position="136"/>
    </location>
</feature>
<evidence type="ECO:0000256" key="3">
    <source>
        <dbReference type="ARBA" id="ARBA00022737"/>
    </source>
</evidence>
<dbReference type="GeneTree" id="ENSGT00940000161856"/>
<reference evidence="12" key="2">
    <citation type="submission" date="2025-08" db="UniProtKB">
        <authorList>
            <consortium name="Ensembl"/>
        </authorList>
    </citation>
    <scope>IDENTIFICATION</scope>
    <source>
        <strain evidence="12">Thorbecke</strain>
    </source>
</reference>
<feature type="compositionally biased region" description="Gly residues" evidence="10">
    <location>
        <begin position="115"/>
        <end position="124"/>
    </location>
</feature>
<dbReference type="InParanoid" id="A0A5F9CV86"/>
<evidence type="ECO:0000256" key="4">
    <source>
        <dbReference type="ARBA" id="ARBA00022771"/>
    </source>
</evidence>
<feature type="compositionally biased region" description="Low complexity" evidence="10">
    <location>
        <begin position="27"/>
        <end position="36"/>
    </location>
</feature>
<dbReference type="SUPFAM" id="SSF57667">
    <property type="entry name" value="beta-beta-alpha zinc fingers"/>
    <property type="match status" value="1"/>
</dbReference>
<keyword evidence="5" id="KW-0862">Zinc</keyword>
<keyword evidence="8" id="KW-0804">Transcription</keyword>
<evidence type="ECO:0000256" key="6">
    <source>
        <dbReference type="ARBA" id="ARBA00023015"/>
    </source>
</evidence>
<dbReference type="STRING" id="9986.ENSOCUP00000037544"/>
<keyword evidence="13" id="KW-1185">Reference proteome</keyword>
<dbReference type="Pfam" id="PF16832">
    <property type="entry name" value="EKLF_TAD1"/>
    <property type="match status" value="1"/>
</dbReference>
<dbReference type="Bgee" id="ENSOCUG00000011998">
    <property type="expression patterns" value="Expressed in blood and 16 other cell types or tissues"/>
</dbReference>
<evidence type="ECO:0000256" key="9">
    <source>
        <dbReference type="PROSITE-ProRule" id="PRU00042"/>
    </source>
</evidence>
<evidence type="ECO:0000256" key="5">
    <source>
        <dbReference type="ARBA" id="ARBA00022833"/>
    </source>
</evidence>
<evidence type="ECO:0000313" key="13">
    <source>
        <dbReference type="Proteomes" id="UP000001811"/>
    </source>
</evidence>
<dbReference type="PROSITE" id="PS00028">
    <property type="entry name" value="ZINC_FINGER_C2H2_1"/>
    <property type="match status" value="1"/>
</dbReference>
<name>A0A5F9CV86_RABIT</name>
<sequence length="553" mass="56816">MRISSAVSSSSSSKGSRHSNAGRDEAAAAGAGAQGQPSPPGPAPARPPRRTRSWASPGGLTLGRPALRLPALRCKDRKSRPGTSPGSPSSSRAHPRARTPGTDRSAQLPTPRGAGRPGRAGRGRGSAAAPRRLSGPWRRRRPGGARASARRDPRPPPGTPASLAATWCTAKLATPRTFDRSRTWAERRLNTASHWSFLGPRLLRGACLLKGTRLPRACGAPGAKPQGWRSMEVQDVGPGPPDPTWQLLHVKLESDDPPAEDEDDDQTCTAAWDLDLSLSNFSSPEPSCAPGTGVLAPSEGPAAPYPALPETLGAYGGGPGLVPGLLGLEEPSGWAHAAPRALAPDAFVAPALAPAPAPAPKALSLQPVYPGSGAGSSGSYFRRPGLSVPAAPGAHYELLPGYPALYPAPPQYQGHFQLLRGLPAPAPAPAPGSAAAPSSFLGCLGPGTVGAGLGGTAGDPDLMAVAAPTKRSRSALPRSWPRRKQAAHACAHPGCGKSYTKSSHLKAHLRTHTGEGAVPGQGAGLSAATQQRQGERLEAMTRQGAGLLRRRRG</sequence>
<dbReference type="GO" id="GO:0000978">
    <property type="term" value="F:RNA polymerase II cis-regulatory region sequence-specific DNA binding"/>
    <property type="evidence" value="ECO:0007669"/>
    <property type="project" value="TreeGrafter"/>
</dbReference>
<evidence type="ECO:0000313" key="12">
    <source>
        <dbReference type="Ensembl" id="ENSOCUP00000037544.1"/>
    </source>
</evidence>
<reference evidence="12 13" key="1">
    <citation type="journal article" date="2011" name="Nature">
        <title>A high-resolution map of human evolutionary constraint using 29 mammals.</title>
        <authorList>
            <person name="Lindblad-Toh K."/>
            <person name="Garber M."/>
            <person name="Zuk O."/>
            <person name="Lin M.F."/>
            <person name="Parker B.J."/>
            <person name="Washietl S."/>
            <person name="Kheradpour P."/>
            <person name="Ernst J."/>
            <person name="Jordan G."/>
            <person name="Mauceli E."/>
            <person name="Ward L.D."/>
            <person name="Lowe C.B."/>
            <person name="Holloway A.K."/>
            <person name="Clamp M."/>
            <person name="Gnerre S."/>
            <person name="Alfoldi J."/>
            <person name="Beal K."/>
            <person name="Chang J."/>
            <person name="Clawson H."/>
            <person name="Cuff J."/>
            <person name="Di Palma F."/>
            <person name="Fitzgerald S."/>
            <person name="Flicek P."/>
            <person name="Guttman M."/>
            <person name="Hubisz M.J."/>
            <person name="Jaffe D.B."/>
            <person name="Jungreis I."/>
            <person name="Kent W.J."/>
            <person name="Kostka D."/>
            <person name="Lara M."/>
            <person name="Martins A.L."/>
            <person name="Massingham T."/>
            <person name="Moltke I."/>
            <person name="Raney B.J."/>
            <person name="Rasmussen M.D."/>
            <person name="Robinson J."/>
            <person name="Stark A."/>
            <person name="Vilella A.J."/>
            <person name="Wen J."/>
            <person name="Xie X."/>
            <person name="Zody M.C."/>
            <person name="Baldwin J."/>
            <person name="Bloom T."/>
            <person name="Chin C.W."/>
            <person name="Heiman D."/>
            <person name="Nicol R."/>
            <person name="Nusbaum C."/>
            <person name="Young S."/>
            <person name="Wilkinson J."/>
            <person name="Worley K.C."/>
            <person name="Kovar C.L."/>
            <person name="Muzny D.M."/>
            <person name="Gibbs R.A."/>
            <person name="Cree A."/>
            <person name="Dihn H.H."/>
            <person name="Fowler G."/>
            <person name="Jhangiani S."/>
            <person name="Joshi V."/>
            <person name="Lee S."/>
            <person name="Lewis L.R."/>
            <person name="Nazareth L.V."/>
            <person name="Okwuonu G."/>
            <person name="Santibanez J."/>
            <person name="Warren W.C."/>
            <person name="Mardis E.R."/>
            <person name="Weinstock G.M."/>
            <person name="Wilson R.K."/>
            <person name="Delehaunty K."/>
            <person name="Dooling D."/>
            <person name="Fronik C."/>
            <person name="Fulton L."/>
            <person name="Fulton B."/>
            <person name="Graves T."/>
            <person name="Minx P."/>
            <person name="Sodergren E."/>
            <person name="Birney E."/>
            <person name="Margulies E.H."/>
            <person name="Herrero J."/>
            <person name="Green E.D."/>
            <person name="Haussler D."/>
            <person name="Siepel A."/>
            <person name="Goldman N."/>
            <person name="Pollard K.S."/>
            <person name="Pedersen J.S."/>
            <person name="Lander E.S."/>
            <person name="Kellis M."/>
        </authorList>
    </citation>
    <scope>NUCLEOTIDE SEQUENCE [LARGE SCALE GENOMIC DNA]</scope>
    <source>
        <strain evidence="13">Thorbecke</strain>
    </source>
</reference>
<feature type="compositionally biased region" description="Low complexity" evidence="10">
    <location>
        <begin position="1"/>
        <end position="14"/>
    </location>
</feature>
<dbReference type="InterPro" id="IPR013087">
    <property type="entry name" value="Znf_C2H2_type"/>
</dbReference>
<feature type="compositionally biased region" description="Low complexity" evidence="10">
    <location>
        <begin position="81"/>
        <end position="92"/>
    </location>
</feature>
<organism evidence="12 13">
    <name type="scientific">Oryctolagus cuniculus</name>
    <name type="common">Rabbit</name>
    <dbReference type="NCBI Taxonomy" id="9986"/>
    <lineage>
        <taxon>Eukaryota</taxon>
        <taxon>Metazoa</taxon>
        <taxon>Chordata</taxon>
        <taxon>Craniata</taxon>
        <taxon>Vertebrata</taxon>
        <taxon>Euteleostomi</taxon>
        <taxon>Mammalia</taxon>
        <taxon>Eutheria</taxon>
        <taxon>Euarchontoglires</taxon>
        <taxon>Glires</taxon>
        <taxon>Lagomorpha</taxon>
        <taxon>Leporidae</taxon>
        <taxon>Oryctolagus</taxon>
    </lineage>
</organism>
<dbReference type="InterPro" id="IPR031784">
    <property type="entry name" value="EKLF_TAD2"/>
</dbReference>
<evidence type="ECO:0000256" key="8">
    <source>
        <dbReference type="ARBA" id="ARBA00023163"/>
    </source>
</evidence>
<dbReference type="PANTHER" id="PTHR23235:SF133">
    <property type="entry name" value="KRUEPPEL-LIKE FACTOR 1"/>
    <property type="match status" value="1"/>
</dbReference>
<dbReference type="FunCoup" id="A0A5F9CV86">
    <property type="interactions" value="169"/>
</dbReference>
<dbReference type="FunFam" id="3.30.160.60:FF:000237">
    <property type="entry name" value="Krueppel-like factor 2"/>
    <property type="match status" value="1"/>
</dbReference>
<dbReference type="GO" id="GO:0008270">
    <property type="term" value="F:zinc ion binding"/>
    <property type="evidence" value="ECO:0007669"/>
    <property type="project" value="UniProtKB-KW"/>
</dbReference>
<feature type="domain" description="C2H2-type" evidence="11">
    <location>
        <begin position="488"/>
        <end position="517"/>
    </location>
</feature>
<dbReference type="Proteomes" id="UP000001811">
    <property type="component" value="Unplaced"/>
</dbReference>
<dbReference type="GO" id="GO:0000981">
    <property type="term" value="F:DNA-binding transcription factor activity, RNA polymerase II-specific"/>
    <property type="evidence" value="ECO:0007669"/>
    <property type="project" value="TreeGrafter"/>
</dbReference>
<feature type="compositionally biased region" description="Pro residues" evidence="10">
    <location>
        <begin position="37"/>
        <end position="46"/>
    </location>
</feature>
<proteinExistence type="predicted"/>
<dbReference type="InterPro" id="IPR031786">
    <property type="entry name" value="EKLF_TAD1"/>
</dbReference>
<keyword evidence="7" id="KW-0238">DNA-binding</keyword>
<accession>A0A5F9CV86</accession>
<dbReference type="PROSITE" id="PS50157">
    <property type="entry name" value="ZINC_FINGER_C2H2_2"/>
    <property type="match status" value="1"/>
</dbReference>
<evidence type="ECO:0000256" key="7">
    <source>
        <dbReference type="ARBA" id="ARBA00023125"/>
    </source>
</evidence>
<dbReference type="PANTHER" id="PTHR23235">
    <property type="entry name" value="KRUEPPEL-LIKE TRANSCRIPTION FACTOR"/>
    <property type="match status" value="1"/>
</dbReference>
<feature type="region of interest" description="Disordered" evidence="10">
    <location>
        <begin position="513"/>
        <end position="553"/>
    </location>
</feature>
<dbReference type="AlphaFoldDB" id="A0A5F9CV86"/>
<dbReference type="Pfam" id="PF16833">
    <property type="entry name" value="EKLF_TAD2"/>
    <property type="match status" value="1"/>
</dbReference>
<keyword evidence="3" id="KW-0677">Repeat</keyword>
<evidence type="ECO:0000256" key="10">
    <source>
        <dbReference type="SAM" id="MobiDB-lite"/>
    </source>
</evidence>
<keyword evidence="4 9" id="KW-0863">Zinc-finger</keyword>
<comment type="subcellular location">
    <subcellularLocation>
        <location evidence="1">Nucleus</location>
    </subcellularLocation>
</comment>
<feature type="compositionally biased region" description="Low complexity" evidence="10">
    <location>
        <begin position="53"/>
        <end position="72"/>
    </location>
</feature>
<evidence type="ECO:0000256" key="1">
    <source>
        <dbReference type="ARBA" id="ARBA00004123"/>
    </source>
</evidence>
<feature type="region of interest" description="Disordered" evidence="10">
    <location>
        <begin position="1"/>
        <end position="163"/>
    </location>
</feature>